<keyword evidence="7" id="KW-0520">NAD</keyword>
<evidence type="ECO:0000256" key="12">
    <source>
        <dbReference type="ARBA" id="ARBA00037859"/>
    </source>
</evidence>
<dbReference type="GO" id="GO:0033320">
    <property type="term" value="P:UDP-D-xylose biosynthetic process"/>
    <property type="evidence" value="ECO:0007669"/>
    <property type="project" value="UniProtKB-UniPathway"/>
</dbReference>
<evidence type="ECO:0000313" key="15">
    <source>
        <dbReference type="Proteomes" id="UP000176854"/>
    </source>
</evidence>
<evidence type="ECO:0000256" key="2">
    <source>
        <dbReference type="ARBA" id="ARBA00004323"/>
    </source>
</evidence>
<dbReference type="Pfam" id="PF01370">
    <property type="entry name" value="Epimerase"/>
    <property type="match status" value="1"/>
</dbReference>
<dbReference type="AlphaFoldDB" id="A0A1F5ZCI5"/>
<dbReference type="InterPro" id="IPR001509">
    <property type="entry name" value="Epimerase_deHydtase"/>
</dbReference>
<dbReference type="FunFam" id="3.40.50.720:FF:000065">
    <property type="entry name" value="UDP-glucuronic acid decarboxylase 1"/>
    <property type="match status" value="1"/>
</dbReference>
<keyword evidence="4" id="KW-0210">Decarboxylase</keyword>
<evidence type="ECO:0000313" key="14">
    <source>
        <dbReference type="EMBL" id="OGG10121.1"/>
    </source>
</evidence>
<keyword evidence="9" id="KW-0472">Membrane</keyword>
<dbReference type="SUPFAM" id="SSF51735">
    <property type="entry name" value="NAD(P)-binding Rossmann-fold domains"/>
    <property type="match status" value="1"/>
</dbReference>
<comment type="cofactor">
    <cofactor evidence="1">
        <name>NAD(+)</name>
        <dbReference type="ChEBI" id="CHEBI:57540"/>
    </cofactor>
</comment>
<sequence length="314" mass="35347">MGKGKCIVTGGAGFIGSHLCEQLLVMGYNVVCIDNLYTGSLDNIVHLKTNPDFSFLDYNVIAPLPESIRIDYLFHLASPASVLAYQRLAVETALVNSLGTHNLLKFVHRQNARFLFASTSEIYGDPQIHPQPESYWGNVNPNGIRACYDESKRFGEMLSKLYFRNFEIDTRIIRIFNTYGPRMQKTDGRIISNFINQALAGEPITVYGDGNQTRSFCYVSDMVNGIVKAMFTEGLAGEVMNLGNPDEYRIIQIAEQIKKLTASKSSIVYKDLPEDDPTRRRPDISKAINLLHWQPVVDLETGLKKTIKYYQSNA</sequence>
<dbReference type="CDD" id="cd05230">
    <property type="entry name" value="UGD_SDR_e"/>
    <property type="match status" value="1"/>
</dbReference>
<protein>
    <recommendedName>
        <fullName evidence="13">NAD-dependent epimerase/dehydratase domain-containing protein</fullName>
    </recommendedName>
</protein>
<dbReference type="PANTHER" id="PTHR43078:SF6">
    <property type="entry name" value="UDP-GLUCURONIC ACID DECARBOXYLASE 1"/>
    <property type="match status" value="1"/>
</dbReference>
<keyword evidence="5" id="KW-0735">Signal-anchor</keyword>
<comment type="caution">
    <text evidence="14">The sequence shown here is derived from an EMBL/GenBank/DDBJ whole genome shotgun (WGS) entry which is preliminary data.</text>
</comment>
<gene>
    <name evidence="14" type="ORF">A2154_00140</name>
</gene>
<keyword evidence="11" id="KW-0456">Lyase</keyword>
<accession>A0A1F5ZCI5</accession>
<evidence type="ECO:0000256" key="4">
    <source>
        <dbReference type="ARBA" id="ARBA00022793"/>
    </source>
</evidence>
<organism evidence="14 15">
    <name type="scientific">Candidatus Gottesmanbacteria bacterium RBG_16_43_7</name>
    <dbReference type="NCBI Taxonomy" id="1798373"/>
    <lineage>
        <taxon>Bacteria</taxon>
        <taxon>Candidatus Gottesmaniibacteriota</taxon>
    </lineage>
</organism>
<evidence type="ECO:0000256" key="10">
    <source>
        <dbReference type="ARBA" id="ARBA00023180"/>
    </source>
</evidence>
<evidence type="ECO:0000256" key="3">
    <source>
        <dbReference type="ARBA" id="ARBA00022692"/>
    </source>
</evidence>
<dbReference type="EMBL" id="MFJC01000004">
    <property type="protein sequence ID" value="OGG10121.1"/>
    <property type="molecule type" value="Genomic_DNA"/>
</dbReference>
<evidence type="ECO:0000256" key="7">
    <source>
        <dbReference type="ARBA" id="ARBA00023027"/>
    </source>
</evidence>
<evidence type="ECO:0000256" key="9">
    <source>
        <dbReference type="ARBA" id="ARBA00023136"/>
    </source>
</evidence>
<comment type="subcellular location">
    <subcellularLocation>
        <location evidence="2">Golgi apparatus membrane</location>
        <topology evidence="2">Single-pass type II membrane protein</topology>
    </subcellularLocation>
    <subcellularLocation>
        <location evidence="12">Golgi apparatus</location>
        <location evidence="12">Golgi stack membrane</location>
    </subcellularLocation>
</comment>
<dbReference type="GO" id="GO:0042732">
    <property type="term" value="P:D-xylose metabolic process"/>
    <property type="evidence" value="ECO:0007669"/>
    <property type="project" value="InterPro"/>
</dbReference>
<evidence type="ECO:0000256" key="6">
    <source>
        <dbReference type="ARBA" id="ARBA00022989"/>
    </source>
</evidence>
<dbReference type="Gene3D" id="3.40.50.720">
    <property type="entry name" value="NAD(P)-binding Rossmann-like Domain"/>
    <property type="match status" value="1"/>
</dbReference>
<dbReference type="Proteomes" id="UP000176854">
    <property type="component" value="Unassembled WGS sequence"/>
</dbReference>
<evidence type="ECO:0000256" key="5">
    <source>
        <dbReference type="ARBA" id="ARBA00022968"/>
    </source>
</evidence>
<dbReference type="PANTHER" id="PTHR43078">
    <property type="entry name" value="UDP-GLUCURONIC ACID DECARBOXYLASE-RELATED"/>
    <property type="match status" value="1"/>
</dbReference>
<feature type="domain" description="NAD-dependent epimerase/dehydratase" evidence="13">
    <location>
        <begin position="7"/>
        <end position="243"/>
    </location>
</feature>
<name>A0A1F5ZCI5_9BACT</name>
<dbReference type="GO" id="GO:0070403">
    <property type="term" value="F:NAD+ binding"/>
    <property type="evidence" value="ECO:0007669"/>
    <property type="project" value="InterPro"/>
</dbReference>
<reference evidence="14 15" key="1">
    <citation type="journal article" date="2016" name="Nat. Commun.">
        <title>Thousands of microbial genomes shed light on interconnected biogeochemical processes in an aquifer system.</title>
        <authorList>
            <person name="Anantharaman K."/>
            <person name="Brown C.T."/>
            <person name="Hug L.A."/>
            <person name="Sharon I."/>
            <person name="Castelle C.J."/>
            <person name="Probst A.J."/>
            <person name="Thomas B.C."/>
            <person name="Singh A."/>
            <person name="Wilkins M.J."/>
            <person name="Karaoz U."/>
            <person name="Brodie E.L."/>
            <person name="Williams K.H."/>
            <person name="Hubbard S.S."/>
            <person name="Banfield J.F."/>
        </authorList>
    </citation>
    <scope>NUCLEOTIDE SEQUENCE [LARGE SCALE GENOMIC DNA]</scope>
</reference>
<evidence type="ECO:0000259" key="13">
    <source>
        <dbReference type="Pfam" id="PF01370"/>
    </source>
</evidence>
<evidence type="ECO:0000256" key="11">
    <source>
        <dbReference type="ARBA" id="ARBA00023239"/>
    </source>
</evidence>
<proteinExistence type="predicted"/>
<keyword evidence="3" id="KW-0812">Transmembrane</keyword>
<dbReference type="InterPro" id="IPR044516">
    <property type="entry name" value="UXS-like"/>
</dbReference>
<dbReference type="InterPro" id="IPR036291">
    <property type="entry name" value="NAD(P)-bd_dom_sf"/>
</dbReference>
<dbReference type="STRING" id="1798373.A2154_00140"/>
<keyword evidence="6" id="KW-1133">Transmembrane helix</keyword>
<dbReference type="GO" id="GO:0005737">
    <property type="term" value="C:cytoplasm"/>
    <property type="evidence" value="ECO:0007669"/>
    <property type="project" value="TreeGrafter"/>
</dbReference>
<dbReference type="GO" id="GO:0048040">
    <property type="term" value="F:UDP-glucuronate decarboxylase activity"/>
    <property type="evidence" value="ECO:0007669"/>
    <property type="project" value="TreeGrafter"/>
</dbReference>
<keyword evidence="8" id="KW-0333">Golgi apparatus</keyword>
<dbReference type="UniPathway" id="UPA00796">
    <property type="reaction ID" value="UER00771"/>
</dbReference>
<keyword evidence="10" id="KW-0325">Glycoprotein</keyword>
<evidence type="ECO:0000256" key="8">
    <source>
        <dbReference type="ARBA" id="ARBA00023034"/>
    </source>
</evidence>
<evidence type="ECO:0000256" key="1">
    <source>
        <dbReference type="ARBA" id="ARBA00001911"/>
    </source>
</evidence>